<evidence type="ECO:0000256" key="1">
    <source>
        <dbReference type="PROSITE-ProRule" id="PRU00285"/>
    </source>
</evidence>
<keyword evidence="4" id="KW-0346">Stress response</keyword>
<dbReference type="InterPro" id="IPR002068">
    <property type="entry name" value="A-crystallin/Hsp20_dom"/>
</dbReference>
<reference evidence="4" key="1">
    <citation type="submission" date="2014-08" db="EMBL/GenBank/DDBJ databases">
        <authorList>
            <person name="Falentin Helene"/>
        </authorList>
    </citation>
    <scope>NUCLEOTIDE SEQUENCE</scope>
</reference>
<dbReference type="PANTHER" id="PTHR11527">
    <property type="entry name" value="HEAT-SHOCK PROTEIN 20 FAMILY MEMBER"/>
    <property type="match status" value="1"/>
</dbReference>
<dbReference type="CDD" id="cd06464">
    <property type="entry name" value="ACD_sHsps-like"/>
    <property type="match status" value="1"/>
</dbReference>
<protein>
    <submittedName>
        <fullName evidence="4">Heat shock protein 20 2 (20 kDa chaperone 2)</fullName>
    </submittedName>
</protein>
<name>A0A0B7NVP5_PROFF</name>
<accession>A0A0B7NVP5</accession>
<dbReference type="InterPro" id="IPR008978">
    <property type="entry name" value="HSP20-like_chaperone"/>
</dbReference>
<dbReference type="EMBL" id="LM676425">
    <property type="protein sequence ID" value="CEP26806.1"/>
    <property type="molecule type" value="Genomic_DNA"/>
</dbReference>
<proteinExistence type="inferred from homology"/>
<evidence type="ECO:0000256" key="2">
    <source>
        <dbReference type="RuleBase" id="RU003616"/>
    </source>
</evidence>
<evidence type="ECO:0000259" key="3">
    <source>
        <dbReference type="PROSITE" id="PS01031"/>
    </source>
</evidence>
<dbReference type="RefSeq" id="WP_044636185.1">
    <property type="nucleotide sequence ID" value="NZ_CP010341.1"/>
</dbReference>
<sequence length="150" mass="16901">MSTAIYNPFREMDRFFNQMAKTVGPDTRYMPLDLYRDGDQFVAKMDLPGVDPATIDIDVDDRTLSVRAERKAEQVHKDDKSHWVSRERSYGTYARQLTLGPGLDLSRINADYSDGVLTLTIPVAEDAKPRKIEVTTSASQPSVESGEQDK</sequence>
<dbReference type="PROSITE" id="PS01031">
    <property type="entry name" value="SHSP"/>
    <property type="match status" value="1"/>
</dbReference>
<feature type="domain" description="SHSP" evidence="3">
    <location>
        <begin position="23"/>
        <end position="137"/>
    </location>
</feature>
<gene>
    <name evidence="4" type="primary">hsp20 2</name>
    <name evidence="4" type="ORF">PFCIRM138_10010</name>
</gene>
<comment type="similarity">
    <text evidence="1 2">Belongs to the small heat shock protein (HSP20) family.</text>
</comment>
<dbReference type="InterPro" id="IPR031107">
    <property type="entry name" value="Small_HSP"/>
</dbReference>
<evidence type="ECO:0000313" key="4">
    <source>
        <dbReference type="EMBL" id="CEP26806.1"/>
    </source>
</evidence>
<dbReference type="Gene3D" id="2.60.40.790">
    <property type="match status" value="1"/>
</dbReference>
<organism evidence="4">
    <name type="scientific">Propionibacterium freudenreichii subsp. freudenreichii</name>
    <dbReference type="NCBI Taxonomy" id="66712"/>
    <lineage>
        <taxon>Bacteria</taxon>
        <taxon>Bacillati</taxon>
        <taxon>Actinomycetota</taxon>
        <taxon>Actinomycetes</taxon>
        <taxon>Propionibacteriales</taxon>
        <taxon>Propionibacteriaceae</taxon>
        <taxon>Propionibacterium</taxon>
    </lineage>
</organism>
<dbReference type="AlphaFoldDB" id="A0A0B7NVP5"/>
<dbReference type="KEGG" id="pfre:RM25_1221"/>
<dbReference type="SUPFAM" id="SSF49764">
    <property type="entry name" value="HSP20-like chaperones"/>
    <property type="match status" value="1"/>
</dbReference>
<dbReference type="Pfam" id="PF00011">
    <property type="entry name" value="HSP20"/>
    <property type="match status" value="1"/>
</dbReference>
<dbReference type="PATRIC" id="fig|66712.6.peg.1249"/>